<dbReference type="PANTHER" id="PTHR11014:SF62">
    <property type="entry name" value="IAA-AMINO ACID HYDROLASE ILR1-LIKE 6"/>
    <property type="match status" value="1"/>
</dbReference>
<evidence type="ECO:0000256" key="4">
    <source>
        <dbReference type="ARBA" id="ARBA00022801"/>
    </source>
</evidence>
<dbReference type="Gene3D" id="3.40.630.10">
    <property type="entry name" value="Zn peptidases"/>
    <property type="match status" value="2"/>
</dbReference>
<dbReference type="NCBIfam" id="TIGR01891">
    <property type="entry name" value="amidohydrolases"/>
    <property type="match status" value="1"/>
</dbReference>
<dbReference type="AlphaFoldDB" id="A0A843UYA0"/>
<organism evidence="8 9">
    <name type="scientific">Colocasia esculenta</name>
    <name type="common">Wild taro</name>
    <name type="synonym">Arum esculentum</name>
    <dbReference type="NCBI Taxonomy" id="4460"/>
    <lineage>
        <taxon>Eukaryota</taxon>
        <taxon>Viridiplantae</taxon>
        <taxon>Streptophyta</taxon>
        <taxon>Embryophyta</taxon>
        <taxon>Tracheophyta</taxon>
        <taxon>Spermatophyta</taxon>
        <taxon>Magnoliopsida</taxon>
        <taxon>Liliopsida</taxon>
        <taxon>Araceae</taxon>
        <taxon>Aroideae</taxon>
        <taxon>Colocasieae</taxon>
        <taxon>Colocasia</taxon>
    </lineage>
</organism>
<dbReference type="SUPFAM" id="SSF55031">
    <property type="entry name" value="Bacterial exopeptidase dimerisation domain"/>
    <property type="match status" value="1"/>
</dbReference>
<feature type="domain" description="Peptidase M20 dimerisation" evidence="7">
    <location>
        <begin position="359"/>
        <end position="455"/>
    </location>
</feature>
<comment type="function">
    <text evidence="1">Hydrolyzes certain amino acid conjugates of the plant growth regulator indole-3-acetic acid (IAA).</text>
</comment>
<dbReference type="CDD" id="cd08017">
    <property type="entry name" value="M20_IAA_Hyd"/>
    <property type="match status" value="1"/>
</dbReference>
<dbReference type="EMBL" id="NMUH01001308">
    <property type="protein sequence ID" value="MQL91142.1"/>
    <property type="molecule type" value="Genomic_DNA"/>
</dbReference>
<name>A0A843UYA0_COLES</name>
<dbReference type="GO" id="GO:0009850">
    <property type="term" value="P:auxin metabolic process"/>
    <property type="evidence" value="ECO:0007669"/>
    <property type="project" value="InterPro"/>
</dbReference>
<dbReference type="GO" id="GO:0009694">
    <property type="term" value="P:jasmonic acid metabolic process"/>
    <property type="evidence" value="ECO:0007669"/>
    <property type="project" value="TreeGrafter"/>
</dbReference>
<reference evidence="8" key="1">
    <citation type="submission" date="2017-07" db="EMBL/GenBank/DDBJ databases">
        <title>Taro Niue Genome Assembly and Annotation.</title>
        <authorList>
            <person name="Atibalentja N."/>
            <person name="Keating K."/>
            <person name="Fields C.J."/>
        </authorList>
    </citation>
    <scope>NUCLEOTIDE SEQUENCE</scope>
    <source>
        <strain evidence="8">Niue_2</strain>
        <tissue evidence="8">Leaf</tissue>
    </source>
</reference>
<keyword evidence="3 6" id="KW-0732">Signal</keyword>
<protein>
    <recommendedName>
        <fullName evidence="7">Peptidase M20 dimerisation domain-containing protein</fullName>
    </recommendedName>
</protein>
<dbReference type="Gene3D" id="3.30.70.360">
    <property type="match status" value="1"/>
</dbReference>
<proteinExistence type="inferred from homology"/>
<feature type="signal peptide" evidence="6">
    <location>
        <begin position="1"/>
        <end position="32"/>
    </location>
</feature>
<evidence type="ECO:0000313" key="9">
    <source>
        <dbReference type="Proteomes" id="UP000652761"/>
    </source>
</evidence>
<comment type="similarity">
    <text evidence="2">Belongs to the peptidase M20 family.</text>
</comment>
<evidence type="ECO:0000256" key="6">
    <source>
        <dbReference type="SAM" id="SignalP"/>
    </source>
</evidence>
<dbReference type="Pfam" id="PF01546">
    <property type="entry name" value="Peptidase_M20"/>
    <property type="match status" value="1"/>
</dbReference>
<dbReference type="OrthoDB" id="6119954at2759"/>
<dbReference type="InterPro" id="IPR044757">
    <property type="entry name" value="ILR1-like_Hyd"/>
</dbReference>
<dbReference type="Proteomes" id="UP000652761">
    <property type="component" value="Unassembled WGS sequence"/>
</dbReference>
<feature type="region of interest" description="Disordered" evidence="5">
    <location>
        <begin position="55"/>
        <end position="101"/>
    </location>
</feature>
<dbReference type="InterPro" id="IPR017439">
    <property type="entry name" value="Amidohydrolase"/>
</dbReference>
<feature type="chain" id="PRO_5032678480" description="Peptidase M20 dimerisation domain-containing protein" evidence="6">
    <location>
        <begin position="33"/>
        <end position="576"/>
    </location>
</feature>
<evidence type="ECO:0000256" key="2">
    <source>
        <dbReference type="ARBA" id="ARBA00006153"/>
    </source>
</evidence>
<evidence type="ECO:0000256" key="3">
    <source>
        <dbReference type="ARBA" id="ARBA00022729"/>
    </source>
</evidence>
<dbReference type="FunFam" id="3.30.70.360:FF:000001">
    <property type="entry name" value="N-acetyldiaminopimelate deacetylase"/>
    <property type="match status" value="1"/>
</dbReference>
<sequence length="576" mass="62503">MTAMASRRWRTCTGPAYPLLFFLLAALRPTPASYFSCSSSNPCCHTASGDVAAGSPPSLSVQSHFPKKSNGSSGCLSPCPRPLPLAGDGEGGGSEGEGEEMSEAIMAMARAPETGGWLTGLRRRIHEHPELAYEEVETSRLIREQLDAMGVPYRYPLAETGLVASIGHGGPPYVALRADMDALPIQVRFRRNNTTTSSAHPGVEQAPGLNLMRNTYVGNEISSRLRMFLVLSSVWSSWCISSGSQMLVLCSLLFSSQEAVEWEHKSKVPGKMHACGHDAHVTMLIGAAKILKSREHHLKGTVKLLFQPAEEAGIGAKRMIEDGALDNVEAIFAAHVSHEHPTSVIGSRPGPLLAGCGFFKAVVKGRHGIAGTPHHSVDPVLAASAAVISLQNIVSREANPLDSQVVSVASFNGGSNLDQIPDFVTLGGTFRAFSNTSFYQLRQRIEEVIVEQAKVYRCTASVDFFEKDYRFYPPTVNNELMTEHVRRVAMELLGPNSYKVVPPMMGAEDFSFYSEAIPAAFFYIGVRNETLGSIHTGHSPYFMIDEDVLPIGAAVHAAIAERYLKDHDFNLQDVFA</sequence>
<dbReference type="InterPro" id="IPR002933">
    <property type="entry name" value="Peptidase_M20"/>
</dbReference>
<dbReference type="GO" id="GO:0016787">
    <property type="term" value="F:hydrolase activity"/>
    <property type="evidence" value="ECO:0007669"/>
    <property type="project" value="UniProtKB-KW"/>
</dbReference>
<feature type="compositionally biased region" description="Polar residues" evidence="5">
    <location>
        <begin position="57"/>
        <end position="75"/>
    </location>
</feature>
<dbReference type="PANTHER" id="PTHR11014">
    <property type="entry name" value="PEPTIDASE M20 FAMILY MEMBER"/>
    <property type="match status" value="1"/>
</dbReference>
<keyword evidence="9" id="KW-1185">Reference proteome</keyword>
<evidence type="ECO:0000259" key="7">
    <source>
        <dbReference type="Pfam" id="PF07687"/>
    </source>
</evidence>
<dbReference type="InterPro" id="IPR011650">
    <property type="entry name" value="Peptidase_M20_dimer"/>
</dbReference>
<evidence type="ECO:0000256" key="1">
    <source>
        <dbReference type="ARBA" id="ARBA00003007"/>
    </source>
</evidence>
<dbReference type="InterPro" id="IPR036264">
    <property type="entry name" value="Bact_exopeptidase_dim_dom"/>
</dbReference>
<comment type="caution">
    <text evidence="8">The sequence shown here is derived from an EMBL/GenBank/DDBJ whole genome shotgun (WGS) entry which is preliminary data.</text>
</comment>
<dbReference type="SUPFAM" id="SSF53187">
    <property type="entry name" value="Zn-dependent exopeptidases"/>
    <property type="match status" value="1"/>
</dbReference>
<gene>
    <name evidence="8" type="ORF">Taro_023740</name>
</gene>
<dbReference type="Pfam" id="PF07687">
    <property type="entry name" value="M20_dimer"/>
    <property type="match status" value="1"/>
</dbReference>
<keyword evidence="4" id="KW-0378">Hydrolase</keyword>
<accession>A0A843UYA0</accession>
<evidence type="ECO:0000313" key="8">
    <source>
        <dbReference type="EMBL" id="MQL91142.1"/>
    </source>
</evidence>
<evidence type="ECO:0000256" key="5">
    <source>
        <dbReference type="SAM" id="MobiDB-lite"/>
    </source>
</evidence>